<feature type="transmembrane region" description="Helical" evidence="1">
    <location>
        <begin position="21"/>
        <end position="42"/>
    </location>
</feature>
<evidence type="ECO:0000313" key="2">
    <source>
        <dbReference type="EMBL" id="KAB8137903.1"/>
    </source>
</evidence>
<keyword evidence="3" id="KW-1185">Reference proteome</keyword>
<dbReference type="Pfam" id="PF12679">
    <property type="entry name" value="ABC2_membrane_2"/>
    <property type="match status" value="1"/>
</dbReference>
<comment type="caution">
    <text evidence="2">The sequence shown here is derived from an EMBL/GenBank/DDBJ whole genome shotgun (WGS) entry which is preliminary data.</text>
</comment>
<feature type="transmembrane region" description="Helical" evidence="1">
    <location>
        <begin position="154"/>
        <end position="180"/>
    </location>
</feature>
<keyword evidence="1" id="KW-0812">Transmembrane</keyword>
<organism evidence="2 3">
    <name type="scientific">Gracilibacillus oryzae</name>
    <dbReference type="NCBI Taxonomy" id="1672701"/>
    <lineage>
        <taxon>Bacteria</taxon>
        <taxon>Bacillati</taxon>
        <taxon>Bacillota</taxon>
        <taxon>Bacilli</taxon>
        <taxon>Bacillales</taxon>
        <taxon>Bacillaceae</taxon>
        <taxon>Gracilibacillus</taxon>
    </lineage>
</organism>
<dbReference type="RefSeq" id="WP_153402337.1">
    <property type="nucleotide sequence ID" value="NZ_ML762427.1"/>
</dbReference>
<evidence type="ECO:0000256" key="1">
    <source>
        <dbReference type="SAM" id="Phobius"/>
    </source>
</evidence>
<feature type="transmembrane region" description="Helical" evidence="1">
    <location>
        <begin position="238"/>
        <end position="258"/>
    </location>
</feature>
<gene>
    <name evidence="2" type="ORF">F9U64_07245</name>
</gene>
<dbReference type="EMBL" id="WEID01000032">
    <property type="protein sequence ID" value="KAB8137903.1"/>
    <property type="molecule type" value="Genomic_DNA"/>
</dbReference>
<keyword evidence="1" id="KW-0472">Membrane</keyword>
<name>A0A7C8KR64_9BACI</name>
<dbReference type="GO" id="GO:0140359">
    <property type="term" value="F:ABC-type transporter activity"/>
    <property type="evidence" value="ECO:0007669"/>
    <property type="project" value="InterPro"/>
</dbReference>
<dbReference type="PANTHER" id="PTHR37305:SF1">
    <property type="entry name" value="MEMBRANE PROTEIN"/>
    <property type="match status" value="1"/>
</dbReference>
<feature type="transmembrane region" description="Helical" evidence="1">
    <location>
        <begin position="109"/>
        <end position="133"/>
    </location>
</feature>
<protein>
    <submittedName>
        <fullName evidence="2">ABC transporter permease</fullName>
    </submittedName>
</protein>
<feature type="transmembrane region" description="Helical" evidence="1">
    <location>
        <begin position="210"/>
        <end position="231"/>
    </location>
</feature>
<sequence length="317" mass="35699">MHNFLSLLKNEHIKLYSRFSTWTMYIILGSIILISGLIVFFFSDVGIEEYGADWKTELQAENEEYREIASEDEFMEGAYDADIAKNEFYIQNDMKPASYDAWQLTLENAGLSMLITLFTIIVSAGIVASEFRWGTIKLLLIRPISRSKILLSKYVTVLLFAISMLVFLFIFNLLVGAVFFGMNGVNPSIVQATATGFEQVSIFSEIIMEYGLSMVNLIIMTTFAFMISTLFKNSGMAIGLAIFLMFAGNTLVGVLSQYEWSKFILFANTNLRQYTGNGTPLMEGMTLGFSVTVLIIYYTAFLLISWLSFTKRDIAGS</sequence>
<proteinExistence type="predicted"/>
<feature type="transmembrane region" description="Helical" evidence="1">
    <location>
        <begin position="287"/>
        <end position="309"/>
    </location>
</feature>
<dbReference type="OrthoDB" id="8613028at2"/>
<evidence type="ECO:0000313" key="3">
    <source>
        <dbReference type="Proteomes" id="UP000480246"/>
    </source>
</evidence>
<dbReference type="GO" id="GO:0005886">
    <property type="term" value="C:plasma membrane"/>
    <property type="evidence" value="ECO:0007669"/>
    <property type="project" value="UniProtKB-SubCell"/>
</dbReference>
<dbReference type="PANTHER" id="PTHR37305">
    <property type="entry name" value="INTEGRAL MEMBRANE PROTEIN-RELATED"/>
    <property type="match status" value="1"/>
</dbReference>
<reference evidence="2 3" key="1">
    <citation type="submission" date="2019-10" db="EMBL/GenBank/DDBJ databases">
        <title>Gracilibacillus sp. nov. isolated from rice seeds.</title>
        <authorList>
            <person name="He S."/>
        </authorList>
    </citation>
    <scope>NUCLEOTIDE SEQUENCE [LARGE SCALE GENOMIC DNA]</scope>
    <source>
        <strain evidence="2 3">TD8</strain>
    </source>
</reference>
<keyword evidence="1" id="KW-1133">Transmembrane helix</keyword>
<dbReference type="AlphaFoldDB" id="A0A7C8KR64"/>
<accession>A0A7C8KR64</accession>
<dbReference type="Proteomes" id="UP000480246">
    <property type="component" value="Unassembled WGS sequence"/>
</dbReference>